<dbReference type="HAMAP" id="MF_01499">
    <property type="entry name" value="DacA"/>
    <property type="match status" value="1"/>
</dbReference>
<keyword evidence="14" id="KW-1185">Reference proteome</keyword>
<organism evidence="13 14">
    <name type="scientific">Haloferula sargassicola</name>
    <dbReference type="NCBI Taxonomy" id="490096"/>
    <lineage>
        <taxon>Bacteria</taxon>
        <taxon>Pseudomonadati</taxon>
        <taxon>Verrucomicrobiota</taxon>
        <taxon>Verrucomicrobiia</taxon>
        <taxon>Verrucomicrobiales</taxon>
        <taxon>Verrucomicrobiaceae</taxon>
        <taxon>Haloferula</taxon>
    </lineage>
</organism>
<evidence type="ECO:0000313" key="13">
    <source>
        <dbReference type="EMBL" id="GAA5482644.1"/>
    </source>
</evidence>
<evidence type="ECO:0000256" key="8">
    <source>
        <dbReference type="ARBA" id="ARBA00022989"/>
    </source>
</evidence>
<dbReference type="PANTHER" id="PTHR34185:SF1">
    <property type="entry name" value="DIADENYLATE CYCLASE"/>
    <property type="match status" value="1"/>
</dbReference>
<dbReference type="EMBL" id="BAABRI010000009">
    <property type="protein sequence ID" value="GAA5482644.1"/>
    <property type="molecule type" value="Genomic_DNA"/>
</dbReference>
<keyword evidence="8 10" id="KW-1133">Transmembrane helix</keyword>
<keyword evidence="9 10" id="KW-0472">Membrane</keyword>
<dbReference type="InterPro" id="IPR014046">
    <property type="entry name" value="C-di-AMP_synthase"/>
</dbReference>
<dbReference type="InterPro" id="IPR003390">
    <property type="entry name" value="DNA_integrity_scan_DisA_N"/>
</dbReference>
<evidence type="ECO:0000256" key="10">
    <source>
        <dbReference type="HAMAP-Rule" id="MF_01499"/>
    </source>
</evidence>
<dbReference type="PANTHER" id="PTHR34185">
    <property type="entry name" value="DIADENYLATE CYCLASE"/>
    <property type="match status" value="1"/>
</dbReference>
<feature type="compositionally biased region" description="Basic and acidic residues" evidence="11">
    <location>
        <begin position="279"/>
        <end position="293"/>
    </location>
</feature>
<evidence type="ECO:0000256" key="11">
    <source>
        <dbReference type="SAM" id="MobiDB-lite"/>
    </source>
</evidence>
<evidence type="ECO:0000256" key="2">
    <source>
        <dbReference type="ARBA" id="ARBA00022475"/>
    </source>
</evidence>
<reference evidence="13 14" key="1">
    <citation type="submission" date="2024-02" db="EMBL/GenBank/DDBJ databases">
        <title>Haloferula sargassicola NBRC 104335.</title>
        <authorList>
            <person name="Ichikawa N."/>
            <person name="Katano-Makiyama Y."/>
            <person name="Hidaka K."/>
        </authorList>
    </citation>
    <scope>NUCLEOTIDE SEQUENCE [LARGE SCALE GENOMIC DNA]</scope>
    <source>
        <strain evidence="13 14">NBRC 104335</strain>
    </source>
</reference>
<comment type="subunit">
    <text evidence="10">Probably a homodimer.</text>
</comment>
<feature type="transmembrane region" description="Helical" evidence="10">
    <location>
        <begin position="43"/>
        <end position="60"/>
    </location>
</feature>
<name>A0ABP9UTH1_9BACT</name>
<dbReference type="Pfam" id="PF02457">
    <property type="entry name" value="DAC"/>
    <property type="match status" value="1"/>
</dbReference>
<evidence type="ECO:0000256" key="7">
    <source>
        <dbReference type="ARBA" id="ARBA00022840"/>
    </source>
</evidence>
<keyword evidence="2 10" id="KW-1003">Cell membrane</keyword>
<dbReference type="InterPro" id="IPR045585">
    <property type="entry name" value="CdaA_N"/>
</dbReference>
<dbReference type="InterPro" id="IPR034701">
    <property type="entry name" value="CdaA"/>
</dbReference>
<dbReference type="InterPro" id="IPR050338">
    <property type="entry name" value="DisA"/>
</dbReference>
<gene>
    <name evidence="13" type="primary">cdaA</name>
    <name evidence="10" type="synonym">dacA</name>
    <name evidence="13" type="ORF">Hsar01_01867</name>
</gene>
<evidence type="ECO:0000256" key="9">
    <source>
        <dbReference type="ARBA" id="ARBA00023136"/>
    </source>
</evidence>
<dbReference type="PIRSF" id="PIRSF004793">
    <property type="entry name" value="UCP004793"/>
    <property type="match status" value="1"/>
</dbReference>
<feature type="transmembrane region" description="Helical" evidence="10">
    <location>
        <begin position="13"/>
        <end position="31"/>
    </location>
</feature>
<dbReference type="EC" id="2.7.7.85" evidence="10"/>
<dbReference type="PROSITE" id="PS51794">
    <property type="entry name" value="DAC"/>
    <property type="match status" value="1"/>
</dbReference>
<feature type="domain" description="DAC" evidence="12">
    <location>
        <begin position="85"/>
        <end position="244"/>
    </location>
</feature>
<comment type="caution">
    <text evidence="13">The sequence shown here is derived from an EMBL/GenBank/DDBJ whole genome shotgun (WGS) entry which is preliminary data.</text>
</comment>
<evidence type="ECO:0000256" key="3">
    <source>
        <dbReference type="ARBA" id="ARBA00022679"/>
    </source>
</evidence>
<keyword evidence="4 10" id="KW-0812">Transmembrane</keyword>
<evidence type="ECO:0000256" key="1">
    <source>
        <dbReference type="ARBA" id="ARBA00000877"/>
    </source>
</evidence>
<accession>A0ABP9UTH1</accession>
<keyword evidence="6 10" id="KW-0547">Nucleotide-binding</keyword>
<dbReference type="Pfam" id="PF19293">
    <property type="entry name" value="CdaA_N"/>
    <property type="match status" value="1"/>
</dbReference>
<feature type="region of interest" description="Disordered" evidence="11">
    <location>
        <begin position="256"/>
        <end position="293"/>
    </location>
</feature>
<dbReference type="Gene3D" id="3.40.1700.10">
    <property type="entry name" value="DNA integrity scanning protein, DisA, N-terminal domain"/>
    <property type="match status" value="1"/>
</dbReference>
<protein>
    <recommendedName>
        <fullName evidence="10">Diadenylate cyclase</fullName>
        <shortName evidence="10">DAC</shortName>
        <ecNumber evidence="10">2.7.7.85</ecNumber>
    </recommendedName>
    <alternativeName>
        <fullName evidence="10">Cyclic-di-AMP synthase</fullName>
        <shortName evidence="10">c-di-AMP synthase</shortName>
    </alternativeName>
</protein>
<evidence type="ECO:0000256" key="4">
    <source>
        <dbReference type="ARBA" id="ARBA00022692"/>
    </source>
</evidence>
<comment type="function">
    <text evidence="10">Catalyzes the condensation of 2 ATP molecules into cyclic di-AMP (c-di-AMP), a second messenger used to regulate differing processes in different bacteria.</text>
</comment>
<sequence>MPPQMEWQDITRHWRHAVEILVLAVLIYQIYRAFRATRGARILVGLVVILVVFTGLLQLFKFQVITWLVTKALFVLLVALPVIFQPEIRTALARVGSSRWLDWLLRNERRQVAFLGILGEAVVSLSKKRIGALFAIERNISLKPQQDTGVTLNAVFTPELAQSLFFPKSPLHDGALILAEERVQAAACVLPVSQKELSDRSIGLRHRAAIGLTEETDAVCVVVSEETGGISICMDGQIERGLSEEKFQERMEEIFLGKSKEHEKGVSEELGAEDDLPDPGDRDLDRDSGSADR</sequence>
<comment type="catalytic activity">
    <reaction evidence="1 10">
        <text>2 ATP = 3',3'-c-di-AMP + 2 diphosphate</text>
        <dbReference type="Rhea" id="RHEA:35655"/>
        <dbReference type="ChEBI" id="CHEBI:30616"/>
        <dbReference type="ChEBI" id="CHEBI:33019"/>
        <dbReference type="ChEBI" id="CHEBI:71500"/>
        <dbReference type="EC" id="2.7.7.85"/>
    </reaction>
</comment>
<keyword evidence="3 10" id="KW-0808">Transferase</keyword>
<comment type="caution">
    <text evidence="10">Lacks conserved residue(s) required for the propagation of feature annotation.</text>
</comment>
<comment type="similarity">
    <text evidence="10">Belongs to the adenylate cyclase family. DacA/CdaA subfamily.</text>
</comment>
<dbReference type="SUPFAM" id="SSF143597">
    <property type="entry name" value="YojJ-like"/>
    <property type="match status" value="1"/>
</dbReference>
<dbReference type="NCBIfam" id="TIGR00159">
    <property type="entry name" value="diadenylate cyclase CdaA"/>
    <property type="match status" value="1"/>
</dbReference>
<feature type="compositionally biased region" description="Basic and acidic residues" evidence="11">
    <location>
        <begin position="256"/>
        <end position="267"/>
    </location>
</feature>
<evidence type="ECO:0000313" key="14">
    <source>
        <dbReference type="Proteomes" id="UP001476282"/>
    </source>
</evidence>
<proteinExistence type="inferred from homology"/>
<keyword evidence="5 10" id="KW-0548">Nucleotidyltransferase</keyword>
<feature type="transmembrane region" description="Helical" evidence="10">
    <location>
        <begin position="66"/>
        <end position="84"/>
    </location>
</feature>
<dbReference type="Proteomes" id="UP001476282">
    <property type="component" value="Unassembled WGS sequence"/>
</dbReference>
<evidence type="ECO:0000259" key="12">
    <source>
        <dbReference type="PROSITE" id="PS51794"/>
    </source>
</evidence>
<evidence type="ECO:0000256" key="6">
    <source>
        <dbReference type="ARBA" id="ARBA00022741"/>
    </source>
</evidence>
<dbReference type="InterPro" id="IPR036888">
    <property type="entry name" value="DNA_integrity_DisA_N_sf"/>
</dbReference>
<evidence type="ECO:0000256" key="5">
    <source>
        <dbReference type="ARBA" id="ARBA00022695"/>
    </source>
</evidence>
<keyword evidence="7 10" id="KW-0067">ATP-binding</keyword>